<organism evidence="1 2">
    <name type="scientific">Streptomyces axinellae</name>
    <dbReference type="NCBI Taxonomy" id="552788"/>
    <lineage>
        <taxon>Bacteria</taxon>
        <taxon>Bacillati</taxon>
        <taxon>Actinomycetota</taxon>
        <taxon>Actinomycetes</taxon>
        <taxon>Kitasatosporales</taxon>
        <taxon>Streptomycetaceae</taxon>
        <taxon>Streptomyces</taxon>
    </lineage>
</organism>
<proteinExistence type="predicted"/>
<gene>
    <name evidence="1" type="ORF">GCM10009863_30740</name>
</gene>
<comment type="caution">
    <text evidence="1">The sequence shown here is derived from an EMBL/GenBank/DDBJ whole genome shotgun (WGS) entry which is preliminary data.</text>
</comment>
<evidence type="ECO:0000313" key="2">
    <source>
        <dbReference type="Proteomes" id="UP001501447"/>
    </source>
</evidence>
<accession>A0ABP6CGK8</accession>
<dbReference type="SUPFAM" id="SSF53448">
    <property type="entry name" value="Nucleotide-diphospho-sugar transferases"/>
    <property type="match status" value="1"/>
</dbReference>
<keyword evidence="2" id="KW-1185">Reference proteome</keyword>
<protein>
    <submittedName>
        <fullName evidence="1">Glycosyltransferase family 2 protein</fullName>
    </submittedName>
</protein>
<name>A0ABP6CGK8_9ACTN</name>
<dbReference type="Gene3D" id="3.90.550.10">
    <property type="entry name" value="Spore Coat Polysaccharide Biosynthesis Protein SpsA, Chain A"/>
    <property type="match status" value="1"/>
</dbReference>
<dbReference type="CDD" id="cd00761">
    <property type="entry name" value="Glyco_tranf_GTA_type"/>
    <property type="match status" value="1"/>
</dbReference>
<evidence type="ECO:0000313" key="1">
    <source>
        <dbReference type="EMBL" id="GAA2614865.1"/>
    </source>
</evidence>
<reference evidence="2" key="1">
    <citation type="journal article" date="2019" name="Int. J. Syst. Evol. Microbiol.">
        <title>The Global Catalogue of Microorganisms (GCM) 10K type strain sequencing project: providing services to taxonomists for standard genome sequencing and annotation.</title>
        <authorList>
            <consortium name="The Broad Institute Genomics Platform"/>
            <consortium name="The Broad Institute Genome Sequencing Center for Infectious Disease"/>
            <person name="Wu L."/>
            <person name="Ma J."/>
        </authorList>
    </citation>
    <scope>NUCLEOTIDE SEQUENCE [LARGE SCALE GENOMIC DNA]</scope>
    <source>
        <strain evidence="2">JCM 16373</strain>
    </source>
</reference>
<dbReference type="EMBL" id="BAAARJ010000009">
    <property type="protein sequence ID" value="GAA2614865.1"/>
    <property type="molecule type" value="Genomic_DNA"/>
</dbReference>
<dbReference type="InterPro" id="IPR029044">
    <property type="entry name" value="Nucleotide-diphossugar_trans"/>
</dbReference>
<sequence>MPTITVLTPVHEGGDRYLSELYECLAEQSLPEGWRLEWVLQEDGRTGRPLSAVPDAPWISKGDGRWGGASQARTLGLARATGTLLRCVDADDLLPDSETLARDIEVLAADPALGWTVAPCLDFFPDGRREPGPYDPDPGPLAPGALLAGARGGAFPVMGTTLTVRTEIVRLIGGWPAIPAFEDAAVALFCEAVSPGWMQSLPGELYRKHHAQHTASPAYHDAEETRVRRQIVIDRAEALHTRGWRWTPQVLERAPLMPERAPRVPAQAPLLLETASGTCG</sequence>
<dbReference type="Proteomes" id="UP001501447">
    <property type="component" value="Unassembled WGS sequence"/>
</dbReference>
<dbReference type="RefSeq" id="WP_344566243.1">
    <property type="nucleotide sequence ID" value="NZ_BAAARJ010000009.1"/>
</dbReference>